<dbReference type="PANTHER" id="PTHR38797">
    <property type="entry name" value="NUCLEAR PORE COMPLEX PROTEIN NUP85-RELATED"/>
    <property type="match status" value="1"/>
</dbReference>
<name>A0A1Y6L8J5_ZYMTR</name>
<reference evidence="1 2" key="1">
    <citation type="submission" date="2016-10" db="EMBL/GenBank/DDBJ databases">
        <authorList>
            <person name="Varghese N."/>
        </authorList>
    </citation>
    <scope>NUCLEOTIDE SEQUENCE [LARGE SCALE GENOMIC DNA]</scope>
</reference>
<dbReference type="InterPro" id="IPR022085">
    <property type="entry name" value="OpdG"/>
</dbReference>
<dbReference type="Pfam" id="PF12311">
    <property type="entry name" value="DUF3632"/>
    <property type="match status" value="1"/>
</dbReference>
<dbReference type="PANTHER" id="PTHR38797:SF4">
    <property type="entry name" value="NUCLEAR PORE COMPLEX PROTEIN NUP85"/>
    <property type="match status" value="1"/>
</dbReference>
<proteinExistence type="predicted"/>
<evidence type="ECO:0000313" key="1">
    <source>
        <dbReference type="EMBL" id="SMY20776.1"/>
    </source>
</evidence>
<accession>A0A1Y6L8J5</accession>
<evidence type="ECO:0000313" key="2">
    <source>
        <dbReference type="Proteomes" id="UP000215453"/>
    </source>
</evidence>
<protein>
    <submittedName>
        <fullName evidence="1">Uncharacterized protein</fullName>
    </submittedName>
</protein>
<dbReference type="Proteomes" id="UP000215453">
    <property type="component" value="Chromosome 2"/>
</dbReference>
<gene>
    <name evidence="1" type="ORF">ZT1A5_G2211</name>
</gene>
<dbReference type="AlphaFoldDB" id="A0A1Y6L8J5"/>
<sequence>MTTSSRLTFHLEEPGEDPLSDDIFDILCRSLQPDPELSMEATIQKITALPPQGKLYSREMGVFLETCYEVAEQIPFAHASMTRLTTIIYSCHESIQTSGATRDEYPYQKLGETLRGWWDSSSTPTEDPSKYVNFQAFTAHLHARGMVTGHRVAVWTLETALDTSKVVSQAERNAYVKAASNWLLLCGDEIHTGTTAQQ</sequence>
<dbReference type="EMBL" id="LT882677">
    <property type="protein sequence ID" value="SMY20776.1"/>
    <property type="molecule type" value="Genomic_DNA"/>
</dbReference>
<organism evidence="1 2">
    <name type="scientific">Zymoseptoria tritici ST99CH_1A5</name>
    <dbReference type="NCBI Taxonomy" id="1276529"/>
    <lineage>
        <taxon>Eukaryota</taxon>
        <taxon>Fungi</taxon>
        <taxon>Dikarya</taxon>
        <taxon>Ascomycota</taxon>
        <taxon>Pezizomycotina</taxon>
        <taxon>Dothideomycetes</taxon>
        <taxon>Dothideomycetidae</taxon>
        <taxon>Mycosphaerellales</taxon>
        <taxon>Mycosphaerellaceae</taxon>
        <taxon>Zymoseptoria</taxon>
    </lineage>
</organism>
<dbReference type="InterPro" id="IPR053204">
    <property type="entry name" value="Oxopyrrolidines_Biosynth-assoc"/>
</dbReference>